<dbReference type="AlphaFoldDB" id="A0A841Z053"/>
<dbReference type="Pfam" id="PF00359">
    <property type="entry name" value="PTS_EIIA_2"/>
    <property type="match status" value="1"/>
</dbReference>
<dbReference type="RefSeq" id="WP_185389406.1">
    <property type="nucleotide sequence ID" value="NZ_JAARQN010000009.1"/>
</dbReference>
<name>A0A841Z053_9LIST</name>
<dbReference type="SUPFAM" id="SSF55804">
    <property type="entry name" value="Phoshotransferase/anion transport protein"/>
    <property type="match status" value="1"/>
</dbReference>
<evidence type="ECO:0000313" key="3">
    <source>
        <dbReference type="Proteomes" id="UP000569903"/>
    </source>
</evidence>
<feature type="domain" description="PTS EIIA type-2" evidence="1">
    <location>
        <begin position="5"/>
        <end position="152"/>
    </location>
</feature>
<keyword evidence="2" id="KW-0813">Transport</keyword>
<accession>A0A841Z053</accession>
<sequence>MDFDDLFQEDFTLMGGEFESREELFTEVATILEQKGYVTPSFCEAIIEREKVFPTGLEMNGIVIAIPHTDTVHVKRPFVFVSQLSKPLDFIQMGTTDKGIAVEMIFVLGICDPASQVPLLASIMERFTQAQFIAELREKQSKEALIDFLKLQFGRMMKG</sequence>
<dbReference type="InterPro" id="IPR002178">
    <property type="entry name" value="PTS_EIIA_type-2_dom"/>
</dbReference>
<organism evidence="2 3">
    <name type="scientific">Listeria newyorkensis</name>
    <dbReference type="NCBI Taxonomy" id="1497681"/>
    <lineage>
        <taxon>Bacteria</taxon>
        <taxon>Bacillati</taxon>
        <taxon>Bacillota</taxon>
        <taxon>Bacilli</taxon>
        <taxon>Bacillales</taxon>
        <taxon>Listeriaceae</taxon>
        <taxon>Listeria</taxon>
    </lineage>
</organism>
<dbReference type="PANTHER" id="PTHR47738:SF3">
    <property type="entry name" value="PHOSPHOTRANSFERASE SYSTEM MANNITOL_FRUCTOSE-SPECIFIC IIA DOMAIN CONTAINING PROTEIN"/>
    <property type="match status" value="1"/>
</dbReference>
<dbReference type="Gene3D" id="3.40.930.10">
    <property type="entry name" value="Mannitol-specific EII, Chain A"/>
    <property type="match status" value="1"/>
</dbReference>
<keyword evidence="2" id="KW-0762">Sugar transport</keyword>
<dbReference type="CDD" id="cd00211">
    <property type="entry name" value="PTS_IIA_fru"/>
    <property type="match status" value="1"/>
</dbReference>
<dbReference type="EMBL" id="JAARQN010000009">
    <property type="protein sequence ID" value="MBC1458207.1"/>
    <property type="molecule type" value="Genomic_DNA"/>
</dbReference>
<dbReference type="InterPro" id="IPR016152">
    <property type="entry name" value="PTrfase/Anion_transptr"/>
</dbReference>
<evidence type="ECO:0000313" key="2">
    <source>
        <dbReference type="EMBL" id="MBC1458207.1"/>
    </source>
</evidence>
<protein>
    <submittedName>
        <fullName evidence="2">PTS sugar transporter subunit IIA</fullName>
    </submittedName>
</protein>
<dbReference type="PROSITE" id="PS51094">
    <property type="entry name" value="PTS_EIIA_TYPE_2"/>
    <property type="match status" value="1"/>
</dbReference>
<comment type="caution">
    <text evidence="2">The sequence shown here is derived from an EMBL/GenBank/DDBJ whole genome shotgun (WGS) entry which is preliminary data.</text>
</comment>
<proteinExistence type="predicted"/>
<dbReference type="InterPro" id="IPR051541">
    <property type="entry name" value="PTS_SugarTrans_NitroReg"/>
</dbReference>
<gene>
    <name evidence="2" type="ORF">HB850_10590</name>
</gene>
<dbReference type="PANTHER" id="PTHR47738">
    <property type="entry name" value="PTS SYSTEM FRUCTOSE-LIKE EIIA COMPONENT-RELATED"/>
    <property type="match status" value="1"/>
</dbReference>
<evidence type="ECO:0000259" key="1">
    <source>
        <dbReference type="PROSITE" id="PS51094"/>
    </source>
</evidence>
<reference evidence="2 3" key="1">
    <citation type="submission" date="2020-03" db="EMBL/GenBank/DDBJ databases">
        <title>Soil Listeria distribution.</title>
        <authorList>
            <person name="Liao J."/>
            <person name="Wiedmann M."/>
        </authorList>
    </citation>
    <scope>NUCLEOTIDE SEQUENCE [LARGE SCALE GENOMIC DNA]</scope>
    <source>
        <strain evidence="2 3">FSL L7-1614</strain>
    </source>
</reference>
<dbReference type="Proteomes" id="UP000569903">
    <property type="component" value="Unassembled WGS sequence"/>
</dbReference>